<dbReference type="Proteomes" id="UP001305414">
    <property type="component" value="Unassembled WGS sequence"/>
</dbReference>
<dbReference type="AlphaFoldDB" id="A0AAN7UMU3"/>
<dbReference type="EMBL" id="JAWHQM010000021">
    <property type="protein sequence ID" value="KAK5631767.1"/>
    <property type="molecule type" value="Genomic_DNA"/>
</dbReference>
<evidence type="ECO:0000313" key="3">
    <source>
        <dbReference type="Proteomes" id="UP001305414"/>
    </source>
</evidence>
<accession>A0AAN7UMU3</accession>
<sequence length="210" mass="23811">MSQSNGNTPDPTQGQNTTTQLKKFKNYCIELLKIIYRSLPQKEFEAIYMYLAGQGVVFSAPLTAIVNGEESQAQNDTPEPREEKVILPLSQKEFEALYMHLFQRGIVFWAPLSSIVEGKKPQAQIDIPRLQRETATLLLSREELEAIHLHLVRQGVIFSAPLNSIVEGEKPETRTDTPRPPGERDLPPLLQAHLNELARRQRMTIQANNN</sequence>
<reference evidence="2 3" key="1">
    <citation type="submission" date="2023-10" db="EMBL/GenBank/DDBJ databases">
        <title>Draft genome sequence of Xylaria bambusicola isolate GMP-LS, the root and basal stem rot pathogen of sugarcane in Indonesia.</title>
        <authorList>
            <person name="Selvaraj P."/>
            <person name="Muralishankar V."/>
            <person name="Muruganantham S."/>
            <person name="Sp S."/>
            <person name="Haryani S."/>
            <person name="Lau K.J.X."/>
            <person name="Naqvi N.I."/>
        </authorList>
    </citation>
    <scope>NUCLEOTIDE SEQUENCE [LARGE SCALE GENOMIC DNA]</scope>
    <source>
        <strain evidence="2">GMP-LS</strain>
    </source>
</reference>
<name>A0AAN7UMU3_9PEZI</name>
<feature type="region of interest" description="Disordered" evidence="1">
    <location>
        <begin position="167"/>
        <end position="188"/>
    </location>
</feature>
<evidence type="ECO:0000313" key="2">
    <source>
        <dbReference type="EMBL" id="KAK5631767.1"/>
    </source>
</evidence>
<comment type="caution">
    <text evidence="2">The sequence shown here is derived from an EMBL/GenBank/DDBJ whole genome shotgun (WGS) entry which is preliminary data.</text>
</comment>
<protein>
    <submittedName>
        <fullName evidence="2">Uncharacterized protein</fullName>
    </submittedName>
</protein>
<feature type="compositionally biased region" description="Basic and acidic residues" evidence="1">
    <location>
        <begin position="167"/>
        <end position="186"/>
    </location>
</feature>
<proteinExistence type="predicted"/>
<evidence type="ECO:0000256" key="1">
    <source>
        <dbReference type="SAM" id="MobiDB-lite"/>
    </source>
</evidence>
<gene>
    <name evidence="2" type="ORF">RRF57_007481</name>
</gene>
<keyword evidence="3" id="KW-1185">Reference proteome</keyword>
<organism evidence="2 3">
    <name type="scientific">Xylaria bambusicola</name>
    <dbReference type="NCBI Taxonomy" id="326684"/>
    <lineage>
        <taxon>Eukaryota</taxon>
        <taxon>Fungi</taxon>
        <taxon>Dikarya</taxon>
        <taxon>Ascomycota</taxon>
        <taxon>Pezizomycotina</taxon>
        <taxon>Sordariomycetes</taxon>
        <taxon>Xylariomycetidae</taxon>
        <taxon>Xylariales</taxon>
        <taxon>Xylariaceae</taxon>
        <taxon>Xylaria</taxon>
    </lineage>
</organism>